<accession>A0A8J8NP55</accession>
<comment type="caution">
    <text evidence="1">The sequence shown here is derived from an EMBL/GenBank/DDBJ whole genome shotgun (WGS) entry which is preliminary data.</text>
</comment>
<dbReference type="EMBL" id="RRYP01009673">
    <property type="protein sequence ID" value="TNV78901.1"/>
    <property type="molecule type" value="Genomic_DNA"/>
</dbReference>
<proteinExistence type="predicted"/>
<protein>
    <submittedName>
        <fullName evidence="1">Uncharacterized protein</fullName>
    </submittedName>
</protein>
<name>A0A8J8NP55_HALGN</name>
<evidence type="ECO:0000313" key="2">
    <source>
        <dbReference type="Proteomes" id="UP000785679"/>
    </source>
</evidence>
<dbReference type="AlphaFoldDB" id="A0A8J8NP55"/>
<reference evidence="1" key="1">
    <citation type="submission" date="2019-06" db="EMBL/GenBank/DDBJ databases">
        <authorList>
            <person name="Zheng W."/>
        </authorList>
    </citation>
    <scope>NUCLEOTIDE SEQUENCE</scope>
    <source>
        <strain evidence="1">QDHG01</strain>
    </source>
</reference>
<evidence type="ECO:0000313" key="1">
    <source>
        <dbReference type="EMBL" id="TNV78901.1"/>
    </source>
</evidence>
<gene>
    <name evidence="1" type="ORF">FGO68_gene724</name>
</gene>
<keyword evidence="2" id="KW-1185">Reference proteome</keyword>
<dbReference type="Proteomes" id="UP000785679">
    <property type="component" value="Unassembled WGS sequence"/>
</dbReference>
<organism evidence="1 2">
    <name type="scientific">Halteria grandinella</name>
    <dbReference type="NCBI Taxonomy" id="5974"/>
    <lineage>
        <taxon>Eukaryota</taxon>
        <taxon>Sar</taxon>
        <taxon>Alveolata</taxon>
        <taxon>Ciliophora</taxon>
        <taxon>Intramacronucleata</taxon>
        <taxon>Spirotrichea</taxon>
        <taxon>Stichotrichia</taxon>
        <taxon>Sporadotrichida</taxon>
        <taxon>Halteriidae</taxon>
        <taxon>Halteria</taxon>
    </lineage>
</organism>
<sequence>MTLQEFDEKSGLNFVVKGYNYKEMKAYPLSCDQCLYNILYFYSREPPLNFQLNANCIEKEGILFFDLMVEGNENKATVLENMQYLDVQITYSKIPNTWPQGTFLYFIYKGSSRYFSGREINQQDFSSLDLQFGNFYKTQVMPFILDTLENKVVPELPFLNKRQFDLNFQFQEPYFTQPNILPSTQLHIYFKFNNDNNPFTRAKVRPATYFDGVLKVIGLLGLINLANKGMAFYDKQKYMDQLIEIMEKEKQSEVANGRIQDSREITIVDEEWQNVDKEEMVQEYFSYEKIARLFRQDMGKSLLESKEK</sequence>